<evidence type="ECO:0000259" key="4">
    <source>
        <dbReference type="Pfam" id="PF13649"/>
    </source>
</evidence>
<proteinExistence type="predicted"/>
<protein>
    <submittedName>
        <fullName evidence="5">Class I SAM-dependent methyltransferase</fullName>
    </submittedName>
</protein>
<accession>A0ABP6M6Q7</accession>
<dbReference type="PANTHER" id="PTHR43464:SF19">
    <property type="entry name" value="UBIQUINONE BIOSYNTHESIS O-METHYLTRANSFERASE, MITOCHONDRIAL"/>
    <property type="match status" value="1"/>
</dbReference>
<evidence type="ECO:0000256" key="2">
    <source>
        <dbReference type="ARBA" id="ARBA00022679"/>
    </source>
</evidence>
<dbReference type="PANTHER" id="PTHR43464">
    <property type="entry name" value="METHYLTRANSFERASE"/>
    <property type="match status" value="1"/>
</dbReference>
<comment type="caution">
    <text evidence="5">The sequence shown here is derived from an EMBL/GenBank/DDBJ whole genome shotgun (WGS) entry which is preliminary data.</text>
</comment>
<dbReference type="Gene3D" id="3.40.50.150">
    <property type="entry name" value="Vaccinia Virus protein VP39"/>
    <property type="match status" value="1"/>
</dbReference>
<keyword evidence="2" id="KW-0808">Transferase</keyword>
<dbReference type="CDD" id="cd02440">
    <property type="entry name" value="AdoMet_MTases"/>
    <property type="match status" value="1"/>
</dbReference>
<keyword evidence="1 5" id="KW-0489">Methyltransferase</keyword>
<evidence type="ECO:0000256" key="3">
    <source>
        <dbReference type="ARBA" id="ARBA00022691"/>
    </source>
</evidence>
<dbReference type="Pfam" id="PF13649">
    <property type="entry name" value="Methyltransf_25"/>
    <property type="match status" value="1"/>
</dbReference>
<reference evidence="6" key="1">
    <citation type="journal article" date="2019" name="Int. J. Syst. Evol. Microbiol.">
        <title>The Global Catalogue of Microorganisms (GCM) 10K type strain sequencing project: providing services to taxonomists for standard genome sequencing and annotation.</title>
        <authorList>
            <consortium name="The Broad Institute Genomics Platform"/>
            <consortium name="The Broad Institute Genome Sequencing Center for Infectious Disease"/>
            <person name="Wu L."/>
            <person name="Ma J."/>
        </authorList>
    </citation>
    <scope>NUCLEOTIDE SEQUENCE [LARGE SCALE GENOMIC DNA]</scope>
    <source>
        <strain evidence="6">JCM 14309</strain>
    </source>
</reference>
<gene>
    <name evidence="5" type="ORF">GCM10010529_29570</name>
</gene>
<dbReference type="GO" id="GO:0008168">
    <property type="term" value="F:methyltransferase activity"/>
    <property type="evidence" value="ECO:0007669"/>
    <property type="project" value="UniProtKB-KW"/>
</dbReference>
<keyword evidence="3" id="KW-0949">S-adenosyl-L-methionine</keyword>
<feature type="domain" description="Methyltransferase" evidence="4">
    <location>
        <begin position="43"/>
        <end position="145"/>
    </location>
</feature>
<dbReference type="InterPro" id="IPR041698">
    <property type="entry name" value="Methyltransf_25"/>
</dbReference>
<dbReference type="Proteomes" id="UP001500236">
    <property type="component" value="Unassembled WGS sequence"/>
</dbReference>
<dbReference type="EMBL" id="BAAAVT010000028">
    <property type="protein sequence ID" value="GAA3076008.1"/>
    <property type="molecule type" value="Genomic_DNA"/>
</dbReference>
<dbReference type="GO" id="GO:0032259">
    <property type="term" value="P:methylation"/>
    <property type="evidence" value="ECO:0007669"/>
    <property type="project" value="UniProtKB-KW"/>
</dbReference>
<evidence type="ECO:0000313" key="5">
    <source>
        <dbReference type="EMBL" id="GAA3076008.1"/>
    </source>
</evidence>
<sequence>MPDQPDALFADPRLAAVYDALDPDRGDLDEYEAAVAALEAQRVLDIGCGTGVLARRLAHRGMQVIGLDPAAASIAVARSRPGAERVQWVTGTVAALEAADLPAEVVAMLPVDAVTMSANVAQVFTDDAEWSAVLAAAHRAMPPGGLLVFEARRREARAWESWTPEQSRTRADVPGVGAVERWVEVVDVVGDGELVTFDQPTVFLDEKTGAPLDDGTRWESRSTLRFRTREEIEGSLETAGFTVDVLDLAYAPGCGWLYLARRRP</sequence>
<evidence type="ECO:0000313" key="6">
    <source>
        <dbReference type="Proteomes" id="UP001500236"/>
    </source>
</evidence>
<evidence type="ECO:0000256" key="1">
    <source>
        <dbReference type="ARBA" id="ARBA00022603"/>
    </source>
</evidence>
<dbReference type="InterPro" id="IPR029063">
    <property type="entry name" value="SAM-dependent_MTases_sf"/>
</dbReference>
<keyword evidence="6" id="KW-1185">Reference proteome</keyword>
<dbReference type="RefSeq" id="WP_344684100.1">
    <property type="nucleotide sequence ID" value="NZ_BAAAVT010000028.1"/>
</dbReference>
<dbReference type="SUPFAM" id="SSF53335">
    <property type="entry name" value="S-adenosyl-L-methionine-dependent methyltransferases"/>
    <property type="match status" value="1"/>
</dbReference>
<name>A0ABP6M6Q7_9MICC</name>
<organism evidence="5 6">
    <name type="scientific">Nesterenkonia aethiopica</name>
    <dbReference type="NCBI Taxonomy" id="269144"/>
    <lineage>
        <taxon>Bacteria</taxon>
        <taxon>Bacillati</taxon>
        <taxon>Actinomycetota</taxon>
        <taxon>Actinomycetes</taxon>
        <taxon>Micrococcales</taxon>
        <taxon>Micrococcaceae</taxon>
        <taxon>Nesterenkonia</taxon>
    </lineage>
</organism>